<dbReference type="AlphaFoldDB" id="A0A2R6Y3E1"/>
<feature type="transmembrane region" description="Helical" evidence="2">
    <location>
        <begin position="338"/>
        <end position="357"/>
    </location>
</feature>
<feature type="transmembrane region" description="Helical" evidence="2">
    <location>
        <begin position="395"/>
        <end position="416"/>
    </location>
</feature>
<dbReference type="InterPro" id="IPR051311">
    <property type="entry name" value="DedA_domain"/>
</dbReference>
<keyword evidence="2" id="KW-1133">Transmembrane helix</keyword>
<dbReference type="GO" id="GO:0005886">
    <property type="term" value="C:plasma membrane"/>
    <property type="evidence" value="ECO:0007669"/>
    <property type="project" value="TreeGrafter"/>
</dbReference>
<feature type="transmembrane region" description="Helical" evidence="2">
    <location>
        <begin position="364"/>
        <end position="383"/>
    </location>
</feature>
<dbReference type="PANTHER" id="PTHR42709:SF9">
    <property type="entry name" value="ALKALINE PHOSPHATASE LIKE PROTEIN"/>
    <property type="match status" value="1"/>
</dbReference>
<evidence type="ECO:0000313" key="5">
    <source>
        <dbReference type="Proteomes" id="UP000244338"/>
    </source>
</evidence>
<evidence type="ECO:0000256" key="2">
    <source>
        <dbReference type="SAM" id="Phobius"/>
    </source>
</evidence>
<dbReference type="Pfam" id="PF09335">
    <property type="entry name" value="VTT_dom"/>
    <property type="match status" value="1"/>
</dbReference>
<feature type="transmembrane region" description="Helical" evidence="2">
    <location>
        <begin position="301"/>
        <end position="318"/>
    </location>
</feature>
<evidence type="ECO:0000313" key="4">
    <source>
        <dbReference type="EMBL" id="PTQ57191.1"/>
    </source>
</evidence>
<protein>
    <submittedName>
        <fullName evidence="4">Alkaline phosphatase like protein</fullName>
    </submittedName>
</protein>
<dbReference type="PANTHER" id="PTHR42709">
    <property type="entry name" value="ALKALINE PHOSPHATASE LIKE PROTEIN"/>
    <property type="match status" value="1"/>
</dbReference>
<feature type="transmembrane region" description="Helical" evidence="2">
    <location>
        <begin position="132"/>
        <end position="150"/>
    </location>
</feature>
<feature type="transmembrane region" description="Helical" evidence="2">
    <location>
        <begin position="214"/>
        <end position="233"/>
    </location>
</feature>
<proteinExistence type="inferred from homology"/>
<accession>A0A2R6Y3E1</accession>
<sequence>MEAWLMQYGLWFLSVALLVEMIALPVPGETMMLYVGYMVSKGVFPWVVSIVHAAIGSMIGITIAYGIGYGLGEPFVRRFGRFVHLTPERFEKAAGWFDRYGYPLIAVGYFIPGVRHVTGYFAGMMRVPYHHFALFAYFGALFWAAFFISLGKWLGASWQLYHKAISHYTWWGGIVLAILVFLYLIYQYYRQKIWHRERQWIEAMLSTTISLRRIRFWVVLGLFLVLILSLFLADWIEDALAHQTGPFDQAMTRIALGMEEDLGLFAFKGVDRLVTLPVLFALGALLIVLIWRYASTPRIELVFLSVMFFGAYGLHVYVGMSSHGGALSGWLKFPDSTMFLAISVWGYTLYTLVRLVVTRMRKKTFWTVLLSLLIGTYWFYLMIDKISSGTKPSALIAGGLFGLIWLVLNLLTLEVMRHILEEVEARLTRLTRL</sequence>
<dbReference type="EMBL" id="PEBX01000011">
    <property type="protein sequence ID" value="PTQ57191.1"/>
    <property type="molecule type" value="Genomic_DNA"/>
</dbReference>
<gene>
    <name evidence="4" type="ORF">BSOLF_2061</name>
</gene>
<keyword evidence="2" id="KW-0812">Transmembrane</keyword>
<comment type="similarity">
    <text evidence="1">Belongs to the DedA family.</text>
</comment>
<feature type="transmembrane region" description="Helical" evidence="2">
    <location>
        <begin position="47"/>
        <end position="71"/>
    </location>
</feature>
<evidence type="ECO:0000259" key="3">
    <source>
        <dbReference type="Pfam" id="PF09335"/>
    </source>
</evidence>
<dbReference type="InterPro" id="IPR032816">
    <property type="entry name" value="VTT_dom"/>
</dbReference>
<dbReference type="Proteomes" id="UP000244338">
    <property type="component" value="Unassembled WGS sequence"/>
</dbReference>
<comment type="caution">
    <text evidence="4">The sequence shown here is derived from an EMBL/GenBank/DDBJ whole genome shotgun (WGS) entry which is preliminary data.</text>
</comment>
<organism evidence="4 5">
    <name type="scientific">Candidatus Carbonibacillus altaicus</name>
    <dbReference type="NCBI Taxonomy" id="2163959"/>
    <lineage>
        <taxon>Bacteria</taxon>
        <taxon>Bacillati</taxon>
        <taxon>Bacillota</taxon>
        <taxon>Bacilli</taxon>
        <taxon>Bacillales</taxon>
        <taxon>Candidatus Carbonibacillus</taxon>
    </lineage>
</organism>
<feature type="transmembrane region" description="Helical" evidence="2">
    <location>
        <begin position="274"/>
        <end position="294"/>
    </location>
</feature>
<feature type="transmembrane region" description="Helical" evidence="2">
    <location>
        <begin position="170"/>
        <end position="189"/>
    </location>
</feature>
<evidence type="ECO:0000256" key="1">
    <source>
        <dbReference type="ARBA" id="ARBA00010792"/>
    </source>
</evidence>
<name>A0A2R6Y3E1_9BACL</name>
<keyword evidence="2" id="KW-0472">Membrane</keyword>
<reference evidence="5" key="1">
    <citation type="journal article" date="2018" name="Sci. Rep.">
        <title>Lignite coal burning seam in the remote Altai Mountains harbors a hydrogen-driven thermophilic microbial community.</title>
        <authorList>
            <person name="Kadnikov V.V."/>
            <person name="Mardanov A.V."/>
            <person name="Ivasenko D.A."/>
            <person name="Antsiferov D.V."/>
            <person name="Beletsky A.V."/>
            <person name="Karnachuk O.V."/>
            <person name="Ravin N.V."/>
        </authorList>
    </citation>
    <scope>NUCLEOTIDE SEQUENCE [LARGE SCALE GENOMIC DNA]</scope>
</reference>
<feature type="domain" description="VTT" evidence="3">
    <location>
        <begin position="26"/>
        <end position="151"/>
    </location>
</feature>